<organism evidence="1 2">
    <name type="scientific">Streptomyces caniscabiei</name>
    <dbReference type="NCBI Taxonomy" id="2746961"/>
    <lineage>
        <taxon>Bacteria</taxon>
        <taxon>Bacillati</taxon>
        <taxon>Actinomycetota</taxon>
        <taxon>Actinomycetes</taxon>
        <taxon>Kitasatosporales</taxon>
        <taxon>Streptomycetaceae</taxon>
        <taxon>Streptomyces</taxon>
    </lineage>
</organism>
<reference evidence="1 2" key="1">
    <citation type="journal article" date="2023" name="Microb. Genom.">
        <title>Mesoterricola silvestris gen. nov., sp. nov., Mesoterricola sediminis sp. nov., Geothrix oryzae sp. nov., Geothrix edaphica sp. nov., Geothrix rubra sp. nov., and Geothrix limicola sp. nov., six novel members of Acidobacteriota isolated from soils.</title>
        <authorList>
            <person name="Weisberg A.J."/>
            <person name="Pearce E."/>
            <person name="Kramer C.G."/>
            <person name="Chang J.H."/>
            <person name="Clarke C.R."/>
        </authorList>
    </citation>
    <scope>NUCLEOTIDE SEQUENCE [LARGE SCALE GENOMIC DNA]</scope>
    <source>
        <strain evidence="1 2">NE20-4-1</strain>
    </source>
</reference>
<comment type="caution">
    <text evidence="1">The sequence shown here is derived from an EMBL/GenBank/DDBJ whole genome shotgun (WGS) entry which is preliminary data.</text>
</comment>
<sequence>MPYSSPSNSQSEWLKVTEAAAVIGIDPRTLKAMLRDGRLKVRTMQFDHATRIHRGDWEAALVERTTAPVGA</sequence>
<gene>
    <name evidence="1" type="ORF">PV383_44005</name>
</gene>
<accession>A0ABU4N305</accession>
<protein>
    <recommendedName>
        <fullName evidence="3">Helix-turn-helix domain-containing protein</fullName>
    </recommendedName>
</protein>
<evidence type="ECO:0000313" key="1">
    <source>
        <dbReference type="EMBL" id="MDX3044079.1"/>
    </source>
</evidence>
<proteinExistence type="predicted"/>
<evidence type="ECO:0000313" key="2">
    <source>
        <dbReference type="Proteomes" id="UP001282474"/>
    </source>
</evidence>
<keyword evidence="2" id="KW-1185">Reference proteome</keyword>
<dbReference type="RefSeq" id="WP_319687457.1">
    <property type="nucleotide sequence ID" value="NZ_JARAWI010000051.1"/>
</dbReference>
<evidence type="ECO:0008006" key="3">
    <source>
        <dbReference type="Google" id="ProtNLM"/>
    </source>
</evidence>
<name>A0ABU4N305_9ACTN</name>
<dbReference type="EMBL" id="JARAWJ010000067">
    <property type="protein sequence ID" value="MDX3044079.1"/>
    <property type="molecule type" value="Genomic_DNA"/>
</dbReference>
<dbReference type="Proteomes" id="UP001282474">
    <property type="component" value="Unassembled WGS sequence"/>
</dbReference>